<dbReference type="GO" id="GO:0070967">
    <property type="term" value="F:coenzyme F420 binding"/>
    <property type="evidence" value="ECO:0007669"/>
    <property type="project" value="TreeGrafter"/>
</dbReference>
<evidence type="ECO:0000256" key="2">
    <source>
        <dbReference type="ARBA" id="ARBA00023002"/>
    </source>
</evidence>
<dbReference type="InterPro" id="IPR004378">
    <property type="entry name" value="F420H2_quin_Rdtase"/>
</dbReference>
<name>A0A1Y5P8Q3_9MYCO</name>
<sequence length="152" mass="16975">MSAKPAPKSLNSPTTKVIIKWMSRAQTFLYKRSGGKVAGSFLQGAPVALLTTTGRKTGEPRVSPLLFLREGDRVVLVASQGGAAKHPMWYLNLKADPKVTVQIKDEVLYLTARDATEQERAEYWPKLVEMYSSFDDYQSWTDRVIPVVICDP</sequence>
<proteinExistence type="inferred from homology"/>
<dbReference type="GO" id="GO:0005886">
    <property type="term" value="C:plasma membrane"/>
    <property type="evidence" value="ECO:0007669"/>
    <property type="project" value="TreeGrafter"/>
</dbReference>
<keyword evidence="2 4" id="KW-0560">Oxidoreductase</keyword>
<gene>
    <name evidence="4" type="primary">ddn</name>
    <name evidence="4" type="ORF">MHPYR_20312</name>
</gene>
<evidence type="ECO:0000256" key="1">
    <source>
        <dbReference type="ARBA" id="ARBA00008710"/>
    </source>
</evidence>
<dbReference type="SUPFAM" id="SSF50475">
    <property type="entry name" value="FMN-binding split barrel"/>
    <property type="match status" value="1"/>
</dbReference>
<dbReference type="Gene3D" id="2.30.110.10">
    <property type="entry name" value="Electron Transport, Fmn-binding Protein, Chain A"/>
    <property type="match status" value="1"/>
</dbReference>
<comment type="catalytic activity">
    <reaction evidence="3">
        <text>oxidized coenzyme F420-(gamma-L-Glu)(n) + a quinol + H(+) = reduced coenzyme F420-(gamma-L-Glu)(n) + a quinone</text>
        <dbReference type="Rhea" id="RHEA:39663"/>
        <dbReference type="Rhea" id="RHEA-COMP:12939"/>
        <dbReference type="Rhea" id="RHEA-COMP:14378"/>
        <dbReference type="ChEBI" id="CHEBI:15378"/>
        <dbReference type="ChEBI" id="CHEBI:24646"/>
        <dbReference type="ChEBI" id="CHEBI:132124"/>
        <dbReference type="ChEBI" id="CHEBI:133980"/>
        <dbReference type="ChEBI" id="CHEBI:139511"/>
    </reaction>
</comment>
<protein>
    <submittedName>
        <fullName evidence="4">Deazaflavin-dependent nitroreductase</fullName>
        <ecNumber evidence="4">1.-.-.-</ecNumber>
    </submittedName>
</protein>
<dbReference type="EC" id="1.-.-.-" evidence="4"/>
<evidence type="ECO:0000256" key="3">
    <source>
        <dbReference type="ARBA" id="ARBA00049106"/>
    </source>
</evidence>
<dbReference type="Pfam" id="PF04075">
    <property type="entry name" value="F420H2_quin_red"/>
    <property type="match status" value="1"/>
</dbReference>
<comment type="similarity">
    <text evidence="1">Belongs to the F420H(2)-dependent quinone reductase family.</text>
</comment>
<accession>A0A1Y5P8Q3</accession>
<evidence type="ECO:0000313" key="4">
    <source>
        <dbReference type="EMBL" id="SBS74997.1"/>
    </source>
</evidence>
<reference evidence="4" key="1">
    <citation type="submission" date="2016-03" db="EMBL/GenBank/DDBJ databases">
        <authorList>
            <person name="Ploux O."/>
        </authorList>
    </citation>
    <scope>NUCLEOTIDE SEQUENCE</scope>
    <source>
        <strain evidence="4">UC10</strain>
    </source>
</reference>
<dbReference type="EMBL" id="FLQS01000012">
    <property type="protein sequence ID" value="SBS74997.1"/>
    <property type="molecule type" value="Genomic_DNA"/>
</dbReference>
<dbReference type="GO" id="GO:0052755">
    <property type="term" value="F:coenzyme F420H2:quinone oxidoreductase activity"/>
    <property type="evidence" value="ECO:0007669"/>
    <property type="project" value="RHEA"/>
</dbReference>
<dbReference type="PANTHER" id="PTHR39428">
    <property type="entry name" value="F420H(2)-DEPENDENT QUINONE REDUCTASE RV1261C"/>
    <property type="match status" value="1"/>
</dbReference>
<dbReference type="PANTHER" id="PTHR39428:SF3">
    <property type="entry name" value="DEAZAFLAVIN-DEPENDENT NITROREDUCTASE"/>
    <property type="match status" value="1"/>
</dbReference>
<dbReference type="NCBIfam" id="TIGR00026">
    <property type="entry name" value="hi_GC_TIGR00026"/>
    <property type="match status" value="1"/>
</dbReference>
<organism evidence="4">
    <name type="scientific">uncultured Mycobacterium sp</name>
    <dbReference type="NCBI Taxonomy" id="171292"/>
    <lineage>
        <taxon>Bacteria</taxon>
        <taxon>Bacillati</taxon>
        <taxon>Actinomycetota</taxon>
        <taxon>Actinomycetes</taxon>
        <taxon>Mycobacteriales</taxon>
        <taxon>Mycobacteriaceae</taxon>
        <taxon>Mycobacterium</taxon>
        <taxon>environmental samples</taxon>
    </lineage>
</organism>
<dbReference type="InterPro" id="IPR012349">
    <property type="entry name" value="Split_barrel_FMN-bd"/>
</dbReference>
<dbReference type="AlphaFoldDB" id="A0A1Y5P8Q3"/>